<organism evidence="1 2">
    <name type="scientific">Adineta ricciae</name>
    <name type="common">Rotifer</name>
    <dbReference type="NCBI Taxonomy" id="249248"/>
    <lineage>
        <taxon>Eukaryota</taxon>
        <taxon>Metazoa</taxon>
        <taxon>Spiralia</taxon>
        <taxon>Gnathifera</taxon>
        <taxon>Rotifera</taxon>
        <taxon>Eurotatoria</taxon>
        <taxon>Bdelloidea</taxon>
        <taxon>Adinetida</taxon>
        <taxon>Adinetidae</taxon>
        <taxon>Adineta</taxon>
    </lineage>
</organism>
<evidence type="ECO:0000313" key="2">
    <source>
        <dbReference type="Proteomes" id="UP000663852"/>
    </source>
</evidence>
<protein>
    <submittedName>
        <fullName evidence="1">Uncharacterized protein</fullName>
    </submittedName>
</protein>
<evidence type="ECO:0000313" key="1">
    <source>
        <dbReference type="EMBL" id="CAF1111493.1"/>
    </source>
</evidence>
<dbReference type="Proteomes" id="UP000663852">
    <property type="component" value="Unassembled WGS sequence"/>
</dbReference>
<reference evidence="1" key="1">
    <citation type="submission" date="2021-02" db="EMBL/GenBank/DDBJ databases">
        <authorList>
            <person name="Nowell W R."/>
        </authorList>
    </citation>
    <scope>NUCLEOTIDE SEQUENCE</scope>
</reference>
<comment type="caution">
    <text evidence="1">The sequence shown here is derived from an EMBL/GenBank/DDBJ whole genome shotgun (WGS) entry which is preliminary data.</text>
</comment>
<gene>
    <name evidence="1" type="ORF">EDS130_LOCUS20537</name>
</gene>
<sequence length="69" mass="7757">MMVIFSKTKFIIKQLKDDKLSVAEVFCLSIDMDCIESSYLGQQIRCWIGSDHSTKSDRIPGNGIALESD</sequence>
<accession>A0A814PWH0</accession>
<proteinExistence type="predicted"/>
<dbReference type="EMBL" id="CAJNOJ010000101">
    <property type="protein sequence ID" value="CAF1111493.1"/>
    <property type="molecule type" value="Genomic_DNA"/>
</dbReference>
<dbReference type="AlphaFoldDB" id="A0A814PWH0"/>
<name>A0A814PWH0_ADIRI</name>